<dbReference type="GO" id="GO:0006281">
    <property type="term" value="P:DNA repair"/>
    <property type="evidence" value="ECO:0007669"/>
    <property type="project" value="TreeGrafter"/>
</dbReference>
<dbReference type="InterPro" id="IPR023198">
    <property type="entry name" value="PGP-like_dom2"/>
</dbReference>
<dbReference type="AlphaFoldDB" id="A0A1G2NFE3"/>
<protein>
    <recommendedName>
        <fullName evidence="3">Haloacid dehalogenase</fullName>
    </recommendedName>
</protein>
<dbReference type="InterPro" id="IPR036412">
    <property type="entry name" value="HAD-like_sf"/>
</dbReference>
<accession>A0A1G2NFE3</accession>
<dbReference type="CDD" id="cd01427">
    <property type="entry name" value="HAD_like"/>
    <property type="match status" value="1"/>
</dbReference>
<dbReference type="InterPro" id="IPR050155">
    <property type="entry name" value="HAD-like_hydrolase_sf"/>
</dbReference>
<dbReference type="Pfam" id="PF13419">
    <property type="entry name" value="HAD_2"/>
    <property type="match status" value="1"/>
</dbReference>
<gene>
    <name evidence="1" type="ORF">A2938_00055</name>
</gene>
<dbReference type="Proteomes" id="UP000177797">
    <property type="component" value="Unassembled WGS sequence"/>
</dbReference>
<dbReference type="EMBL" id="MHSA01000007">
    <property type="protein sequence ID" value="OHA34810.1"/>
    <property type="molecule type" value="Genomic_DNA"/>
</dbReference>
<dbReference type="GO" id="GO:0008967">
    <property type="term" value="F:phosphoglycolate phosphatase activity"/>
    <property type="evidence" value="ECO:0007669"/>
    <property type="project" value="TreeGrafter"/>
</dbReference>
<dbReference type="SFLD" id="SFLDG01129">
    <property type="entry name" value="C1.5:_HAD__Beta-PGM__Phosphata"/>
    <property type="match status" value="1"/>
</dbReference>
<comment type="caution">
    <text evidence="1">The sequence shown here is derived from an EMBL/GenBank/DDBJ whole genome shotgun (WGS) entry which is preliminary data.</text>
</comment>
<dbReference type="SFLD" id="SFLDS00003">
    <property type="entry name" value="Haloacid_Dehalogenase"/>
    <property type="match status" value="1"/>
</dbReference>
<dbReference type="SUPFAM" id="SSF56784">
    <property type="entry name" value="HAD-like"/>
    <property type="match status" value="1"/>
</dbReference>
<sequence>MKGKKMHKKSVVVFDFDGVLTKGGEGLKQKAWDILALPFHPDNADFLAEKRLEFSKGNGSRYDILRETFERFCSDNVEILTAAYADCYNTIVHKLLEQSGMPEGTKETLKTLAKFHTLFVNSATPEKAVRESIEHFGIKHHFRGIFGQPISKVDNLARAQHLAEVDNEFMLFIGDGKSDAKAAEEFGCDFVGIPNDWNKWTTETVKFPLVRSIVELPQLLGL</sequence>
<evidence type="ECO:0008006" key="3">
    <source>
        <dbReference type="Google" id="ProtNLM"/>
    </source>
</evidence>
<name>A0A1G2NFE3_9BACT</name>
<evidence type="ECO:0000313" key="1">
    <source>
        <dbReference type="EMBL" id="OHA34810.1"/>
    </source>
</evidence>
<reference evidence="1 2" key="1">
    <citation type="journal article" date="2016" name="Nat. Commun.">
        <title>Thousands of microbial genomes shed light on interconnected biogeochemical processes in an aquifer system.</title>
        <authorList>
            <person name="Anantharaman K."/>
            <person name="Brown C.T."/>
            <person name="Hug L.A."/>
            <person name="Sharon I."/>
            <person name="Castelle C.J."/>
            <person name="Probst A.J."/>
            <person name="Thomas B.C."/>
            <person name="Singh A."/>
            <person name="Wilkins M.J."/>
            <person name="Karaoz U."/>
            <person name="Brodie E.L."/>
            <person name="Williams K.H."/>
            <person name="Hubbard S.S."/>
            <person name="Banfield J.F."/>
        </authorList>
    </citation>
    <scope>NUCLEOTIDE SEQUENCE [LARGE SCALE GENOMIC DNA]</scope>
</reference>
<dbReference type="InterPro" id="IPR023214">
    <property type="entry name" value="HAD_sf"/>
</dbReference>
<evidence type="ECO:0000313" key="2">
    <source>
        <dbReference type="Proteomes" id="UP000177797"/>
    </source>
</evidence>
<dbReference type="PANTHER" id="PTHR43434:SF1">
    <property type="entry name" value="PHOSPHOGLYCOLATE PHOSPHATASE"/>
    <property type="match status" value="1"/>
</dbReference>
<dbReference type="Gene3D" id="3.40.50.1000">
    <property type="entry name" value="HAD superfamily/HAD-like"/>
    <property type="match status" value="1"/>
</dbReference>
<dbReference type="PANTHER" id="PTHR43434">
    <property type="entry name" value="PHOSPHOGLYCOLATE PHOSPHATASE"/>
    <property type="match status" value="1"/>
</dbReference>
<organism evidence="1 2">
    <name type="scientific">Candidatus Taylorbacteria bacterium RIFCSPLOWO2_01_FULL_48_100</name>
    <dbReference type="NCBI Taxonomy" id="1802322"/>
    <lineage>
        <taxon>Bacteria</taxon>
        <taxon>Candidatus Tayloriibacteriota</taxon>
    </lineage>
</organism>
<proteinExistence type="predicted"/>
<dbReference type="InterPro" id="IPR041492">
    <property type="entry name" value="HAD_2"/>
</dbReference>
<dbReference type="Gene3D" id="1.10.150.240">
    <property type="entry name" value="Putative phosphatase, domain 2"/>
    <property type="match status" value="1"/>
</dbReference>
<dbReference type="GO" id="GO:0005829">
    <property type="term" value="C:cytosol"/>
    <property type="evidence" value="ECO:0007669"/>
    <property type="project" value="TreeGrafter"/>
</dbReference>